<keyword evidence="6" id="KW-0812">Transmembrane</keyword>
<proteinExistence type="inferred from homology"/>
<keyword evidence="4" id="KW-1003">Cell membrane</keyword>
<keyword evidence="7" id="KW-0653">Protein transport</keyword>
<dbReference type="AlphaFoldDB" id="A0A4Q1C884"/>
<comment type="caution">
    <text evidence="12">The sequence shown here is derived from an EMBL/GenBank/DDBJ whole genome shotgun (WGS) entry which is preliminary data.</text>
</comment>
<keyword evidence="9" id="KW-0472">Membrane</keyword>
<dbReference type="GO" id="GO:0015031">
    <property type="term" value="P:protein transport"/>
    <property type="evidence" value="ECO:0007669"/>
    <property type="project" value="UniProtKB-KW"/>
</dbReference>
<keyword evidence="5" id="KW-0997">Cell inner membrane</keyword>
<dbReference type="PANTHER" id="PTHR33446">
    <property type="entry name" value="PROTEIN TONB-RELATED"/>
    <property type="match status" value="1"/>
</dbReference>
<evidence type="ECO:0000313" key="12">
    <source>
        <dbReference type="EMBL" id="RXK55147.1"/>
    </source>
</evidence>
<dbReference type="Pfam" id="PF03544">
    <property type="entry name" value="TonB_C"/>
    <property type="match status" value="2"/>
</dbReference>
<keyword evidence="13" id="KW-1185">Reference proteome</keyword>
<feature type="chain" id="PRO_5020823227" evidence="10">
    <location>
        <begin position="22"/>
        <end position="237"/>
    </location>
</feature>
<sequence>MKFPRVLSLAALLTAALSGFAQFESARIHPDNALPAYPPSLQTAGITRGYAIAAVSIDTEGKVQDAMILAHTHARLAEVTRQALGEWRFIPARLDGTPVPVQTELRIDYSLEGAVITSNLLNHFFFDHLEGAGDLAVKTALCSAAKLDRPPQLVAGDAPRYAEGANKDGVSGRVQVHFYIDERGEVRFACAEPAGHPYLLAQAVQAVRRWKFDPPTSRGRPVMVAAVQEFDFGGGHR</sequence>
<comment type="similarity">
    <text evidence="2">Belongs to the TonB family.</text>
</comment>
<evidence type="ECO:0000313" key="13">
    <source>
        <dbReference type="Proteomes" id="UP000290218"/>
    </source>
</evidence>
<evidence type="ECO:0000256" key="9">
    <source>
        <dbReference type="ARBA" id="ARBA00023136"/>
    </source>
</evidence>
<dbReference type="Gene3D" id="3.30.1150.10">
    <property type="match status" value="2"/>
</dbReference>
<evidence type="ECO:0000256" key="6">
    <source>
        <dbReference type="ARBA" id="ARBA00022692"/>
    </source>
</evidence>
<evidence type="ECO:0000256" key="7">
    <source>
        <dbReference type="ARBA" id="ARBA00022927"/>
    </source>
</evidence>
<keyword evidence="8" id="KW-1133">Transmembrane helix</keyword>
<dbReference type="InterPro" id="IPR006260">
    <property type="entry name" value="TonB/TolA_C"/>
</dbReference>
<evidence type="ECO:0000256" key="3">
    <source>
        <dbReference type="ARBA" id="ARBA00022448"/>
    </source>
</evidence>
<evidence type="ECO:0000256" key="4">
    <source>
        <dbReference type="ARBA" id="ARBA00022475"/>
    </source>
</evidence>
<gene>
    <name evidence="12" type="ORF">ESB00_04415</name>
</gene>
<evidence type="ECO:0000256" key="8">
    <source>
        <dbReference type="ARBA" id="ARBA00022989"/>
    </source>
</evidence>
<feature type="domain" description="TonB C-terminal" evidence="11">
    <location>
        <begin position="146"/>
        <end position="237"/>
    </location>
</feature>
<evidence type="ECO:0000256" key="5">
    <source>
        <dbReference type="ARBA" id="ARBA00022519"/>
    </source>
</evidence>
<dbReference type="RefSeq" id="WP_129046513.1">
    <property type="nucleotide sequence ID" value="NZ_SDHX01000001.1"/>
</dbReference>
<dbReference type="Proteomes" id="UP000290218">
    <property type="component" value="Unassembled WGS sequence"/>
</dbReference>
<dbReference type="GO" id="GO:0055085">
    <property type="term" value="P:transmembrane transport"/>
    <property type="evidence" value="ECO:0007669"/>
    <property type="project" value="InterPro"/>
</dbReference>
<dbReference type="NCBIfam" id="TIGR01352">
    <property type="entry name" value="tonB_Cterm"/>
    <property type="match status" value="1"/>
</dbReference>
<dbReference type="SUPFAM" id="SSF74653">
    <property type="entry name" value="TolA/TonB C-terminal domain"/>
    <property type="match status" value="2"/>
</dbReference>
<accession>A0A4Q1C884</accession>
<keyword evidence="10" id="KW-0732">Signal</keyword>
<evidence type="ECO:0000259" key="11">
    <source>
        <dbReference type="PROSITE" id="PS52015"/>
    </source>
</evidence>
<dbReference type="OrthoDB" id="196436at2"/>
<protein>
    <submittedName>
        <fullName evidence="12">TonB family protein</fullName>
    </submittedName>
</protein>
<dbReference type="InterPro" id="IPR037682">
    <property type="entry name" value="TonB_C"/>
</dbReference>
<comment type="subcellular location">
    <subcellularLocation>
        <location evidence="1">Cell inner membrane</location>
        <topology evidence="1">Single-pass membrane protein</topology>
        <orientation evidence="1">Periplasmic side</orientation>
    </subcellularLocation>
</comment>
<reference evidence="12 13" key="1">
    <citation type="submission" date="2019-01" db="EMBL/GenBank/DDBJ databases">
        <title>Lacunisphaera sp. strain TWA-58.</title>
        <authorList>
            <person name="Chen W.-M."/>
        </authorList>
    </citation>
    <scope>NUCLEOTIDE SEQUENCE [LARGE SCALE GENOMIC DNA]</scope>
    <source>
        <strain evidence="12 13">TWA-58</strain>
    </source>
</reference>
<feature type="signal peptide" evidence="10">
    <location>
        <begin position="1"/>
        <end position="21"/>
    </location>
</feature>
<keyword evidence="3" id="KW-0813">Transport</keyword>
<name>A0A4Q1C884_9BACT</name>
<dbReference type="PROSITE" id="PS52015">
    <property type="entry name" value="TONB_CTD"/>
    <property type="match status" value="1"/>
</dbReference>
<evidence type="ECO:0000256" key="10">
    <source>
        <dbReference type="SAM" id="SignalP"/>
    </source>
</evidence>
<dbReference type="EMBL" id="SDHX01000001">
    <property type="protein sequence ID" value="RXK55147.1"/>
    <property type="molecule type" value="Genomic_DNA"/>
</dbReference>
<dbReference type="InterPro" id="IPR051045">
    <property type="entry name" value="TonB-dependent_transducer"/>
</dbReference>
<evidence type="ECO:0000256" key="1">
    <source>
        <dbReference type="ARBA" id="ARBA00004383"/>
    </source>
</evidence>
<evidence type="ECO:0000256" key="2">
    <source>
        <dbReference type="ARBA" id="ARBA00006555"/>
    </source>
</evidence>
<organism evidence="12 13">
    <name type="scientific">Oleiharenicola lentus</name>
    <dbReference type="NCBI Taxonomy" id="2508720"/>
    <lineage>
        <taxon>Bacteria</taxon>
        <taxon>Pseudomonadati</taxon>
        <taxon>Verrucomicrobiota</taxon>
        <taxon>Opitutia</taxon>
        <taxon>Opitutales</taxon>
        <taxon>Opitutaceae</taxon>
        <taxon>Oleiharenicola</taxon>
    </lineage>
</organism>
<dbReference type="GO" id="GO:0005886">
    <property type="term" value="C:plasma membrane"/>
    <property type="evidence" value="ECO:0007669"/>
    <property type="project" value="UniProtKB-SubCell"/>
</dbReference>